<comment type="subcellular location">
    <subcellularLocation>
        <location evidence="1">Secreted</location>
    </subcellularLocation>
</comment>
<feature type="domain" description="CTCK" evidence="5">
    <location>
        <begin position="1"/>
        <end position="89"/>
    </location>
</feature>
<dbReference type="Pfam" id="PF00007">
    <property type="entry name" value="Cys_knot"/>
    <property type="match status" value="1"/>
</dbReference>
<evidence type="ECO:0000256" key="4">
    <source>
        <dbReference type="PROSITE-ProRule" id="PRU00039"/>
    </source>
</evidence>
<feature type="disulfide bond" evidence="4">
    <location>
        <begin position="16"/>
        <end position="65"/>
    </location>
</feature>
<dbReference type="Ensembl" id="ENSCCRT00015102578.1">
    <property type="protein sequence ID" value="ENSCCRP00015099355.1"/>
    <property type="gene ID" value="ENSCCRG00015039949.1"/>
</dbReference>
<keyword evidence="2" id="KW-0964">Secreted</keyword>
<dbReference type="PROSITE" id="PS01185">
    <property type="entry name" value="CTCK_1"/>
    <property type="match status" value="1"/>
</dbReference>
<proteinExistence type="predicted"/>
<evidence type="ECO:0000256" key="2">
    <source>
        <dbReference type="ARBA" id="ARBA00022525"/>
    </source>
</evidence>
<dbReference type="PROSITE" id="PS01225">
    <property type="entry name" value="CTCK_2"/>
    <property type="match status" value="1"/>
</dbReference>
<protein>
    <recommendedName>
        <fullName evidence="5">CTCK domain-containing protein</fullName>
    </recommendedName>
</protein>
<reference evidence="6" key="1">
    <citation type="submission" date="2025-05" db="UniProtKB">
        <authorList>
            <consortium name="Ensembl"/>
        </authorList>
    </citation>
    <scope>IDENTIFICATION</scope>
</reference>
<comment type="caution">
    <text evidence="4">Lacks conserved residue(s) required for the propagation of feature annotation.</text>
</comment>
<feature type="disulfide bond" evidence="4">
    <location>
        <begin position="31"/>
        <end position="83"/>
    </location>
</feature>
<dbReference type="GO" id="GO:0005576">
    <property type="term" value="C:extracellular region"/>
    <property type="evidence" value="ECO:0007669"/>
    <property type="project" value="UniProtKB-SubCell"/>
</dbReference>
<dbReference type="Proteomes" id="UP000694701">
    <property type="component" value="Unplaced"/>
</dbReference>
<dbReference type="InterPro" id="IPR006208">
    <property type="entry name" value="Glyco_hormone_CN"/>
</dbReference>
<dbReference type="Proteomes" id="UP000694700">
    <property type="component" value="Unplaced"/>
</dbReference>
<organism evidence="6 7">
    <name type="scientific">Cyprinus carpio</name>
    <name type="common">Common carp</name>
    <dbReference type="NCBI Taxonomy" id="7962"/>
    <lineage>
        <taxon>Eukaryota</taxon>
        <taxon>Metazoa</taxon>
        <taxon>Chordata</taxon>
        <taxon>Craniata</taxon>
        <taxon>Vertebrata</taxon>
        <taxon>Euteleostomi</taxon>
        <taxon>Actinopterygii</taxon>
        <taxon>Neopterygii</taxon>
        <taxon>Teleostei</taxon>
        <taxon>Ostariophysi</taxon>
        <taxon>Cypriniformes</taxon>
        <taxon>Cyprinidae</taxon>
        <taxon>Cyprininae</taxon>
        <taxon>Cyprinus</taxon>
    </lineage>
</organism>
<dbReference type="Ensembl" id="ENSCCRT00020078629.1">
    <property type="protein sequence ID" value="ENSCCRP00020071593.1"/>
    <property type="gene ID" value="ENSCCRG00020033502.1"/>
</dbReference>
<evidence type="ECO:0000259" key="5">
    <source>
        <dbReference type="PROSITE" id="PS01225"/>
    </source>
</evidence>
<accession>A0A8C2A381</accession>
<dbReference type="InterPro" id="IPR006207">
    <property type="entry name" value="Cys_knot_C"/>
</dbReference>
<sequence>VRTTTKTIIHTSCSLCTYYLSIFFSHPQGNCGSKSMYSLDKHKVESECVCCSATGTVPMNVPLRCANGTQTHHQVLTITGCDCMSHACLTN</sequence>
<dbReference type="SMART" id="SM00041">
    <property type="entry name" value="CT"/>
    <property type="match status" value="1"/>
</dbReference>
<evidence type="ECO:0000256" key="3">
    <source>
        <dbReference type="ARBA" id="ARBA00023157"/>
    </source>
</evidence>
<evidence type="ECO:0000313" key="7">
    <source>
        <dbReference type="Proteomes" id="UP000694700"/>
    </source>
</evidence>
<evidence type="ECO:0000256" key="1">
    <source>
        <dbReference type="ARBA" id="ARBA00004613"/>
    </source>
</evidence>
<evidence type="ECO:0000313" key="6">
    <source>
        <dbReference type="Ensembl" id="ENSCCRP00015099355.1"/>
    </source>
</evidence>
<keyword evidence="3 4" id="KW-1015">Disulfide bond</keyword>
<name>A0A8C2A381_CYPCA</name>
<dbReference type="AlphaFoldDB" id="A0A8C2A381"/>